<gene>
    <name evidence="1" type="ORF">LMG31841_01465</name>
</gene>
<evidence type="ECO:0000313" key="2">
    <source>
        <dbReference type="Proteomes" id="UP000789704"/>
    </source>
</evidence>
<proteinExistence type="predicted"/>
<evidence type="ECO:0000313" key="1">
    <source>
        <dbReference type="EMBL" id="CAG4891705.1"/>
    </source>
</evidence>
<name>A0A9N8RUC8_9BURK</name>
<dbReference type="Proteomes" id="UP000789704">
    <property type="component" value="Unassembled WGS sequence"/>
</dbReference>
<dbReference type="EMBL" id="CAJQZC010000002">
    <property type="protein sequence ID" value="CAG4891705.1"/>
    <property type="molecule type" value="Genomic_DNA"/>
</dbReference>
<sequence>MAPLTARANLDENQRAITITHHEIDLAASTQHVACNEAQTLTLQESERVRFECRSDDVGPPVSRKVVRGAGRTGRLA</sequence>
<organism evidence="1 2">
    <name type="scientific">Paraburkholderia saeva</name>
    <dbReference type="NCBI Taxonomy" id="2777537"/>
    <lineage>
        <taxon>Bacteria</taxon>
        <taxon>Pseudomonadati</taxon>
        <taxon>Pseudomonadota</taxon>
        <taxon>Betaproteobacteria</taxon>
        <taxon>Burkholderiales</taxon>
        <taxon>Burkholderiaceae</taxon>
        <taxon>Paraburkholderia</taxon>
    </lineage>
</organism>
<protein>
    <submittedName>
        <fullName evidence="1">Uncharacterized protein</fullName>
    </submittedName>
</protein>
<dbReference type="AlphaFoldDB" id="A0A9N8RUC8"/>
<keyword evidence="2" id="KW-1185">Reference proteome</keyword>
<accession>A0A9N8RUC8</accession>
<comment type="caution">
    <text evidence="1">The sequence shown here is derived from an EMBL/GenBank/DDBJ whole genome shotgun (WGS) entry which is preliminary data.</text>
</comment>
<reference evidence="1" key="1">
    <citation type="submission" date="2021-04" db="EMBL/GenBank/DDBJ databases">
        <authorList>
            <person name="Vanwijnsberghe S."/>
        </authorList>
    </citation>
    <scope>NUCLEOTIDE SEQUENCE</scope>
    <source>
        <strain evidence="1">LMG 31841</strain>
    </source>
</reference>